<comment type="caution">
    <text evidence="1">The sequence shown here is derived from an EMBL/GenBank/DDBJ whole genome shotgun (WGS) entry which is preliminary data.</text>
</comment>
<keyword evidence="2" id="KW-1185">Reference proteome</keyword>
<accession>A0A7Y3S484</accession>
<organism evidence="1 2">
    <name type="scientific">Rhizobium sophorae</name>
    <dbReference type="NCBI Taxonomy" id="1535242"/>
    <lineage>
        <taxon>Bacteria</taxon>
        <taxon>Pseudomonadati</taxon>
        <taxon>Pseudomonadota</taxon>
        <taxon>Alphaproteobacteria</taxon>
        <taxon>Hyphomicrobiales</taxon>
        <taxon>Rhizobiaceae</taxon>
        <taxon>Rhizobium/Agrobacterium group</taxon>
        <taxon>Rhizobium</taxon>
    </lineage>
</organism>
<dbReference type="AlphaFoldDB" id="A0A7Y3S484"/>
<name>A0A7Y3S484_9HYPH</name>
<gene>
    <name evidence="1" type="ORF">G9X64_07465</name>
</gene>
<reference evidence="1 2" key="1">
    <citation type="submission" date="2020-02" db="EMBL/GenBank/DDBJ databases">
        <authorList>
            <person name="Sun Q."/>
        </authorList>
    </citation>
    <scope>NUCLEOTIDE SEQUENCE [LARGE SCALE GENOMIC DNA]</scope>
    <source>
        <strain evidence="1 2">CCBAU 03386</strain>
    </source>
</reference>
<dbReference type="EMBL" id="JABFCN010000012">
    <property type="protein sequence ID" value="NNU36320.1"/>
    <property type="molecule type" value="Genomic_DNA"/>
</dbReference>
<proteinExistence type="predicted"/>
<evidence type="ECO:0000313" key="1">
    <source>
        <dbReference type="EMBL" id="NNU36320.1"/>
    </source>
</evidence>
<evidence type="ECO:0000313" key="2">
    <source>
        <dbReference type="Proteomes" id="UP000519972"/>
    </source>
</evidence>
<dbReference type="RefSeq" id="WP_171376276.1">
    <property type="nucleotide sequence ID" value="NZ_JABFCN010000012.1"/>
</dbReference>
<dbReference type="Proteomes" id="UP000519972">
    <property type="component" value="Unassembled WGS sequence"/>
</dbReference>
<protein>
    <submittedName>
        <fullName evidence="1">Uncharacterized protein</fullName>
    </submittedName>
</protein>
<sequence length="124" mass="14220">MAGGKFNQTAKLNTTNYWVEWPEGPLFPKFDDKIDRVEVWLMQKSTGAIQMTYQTAGFGPNSWRANRIWWPRVQVAGQWVWDGDGRFRPGPAMGSAVLIATSLFGFGKQSYFWWSEEVEIVIVP</sequence>